<dbReference type="SUPFAM" id="SSF82714">
    <property type="entry name" value="Multidrug efflux transporter AcrB TolC docking domain, DN and DC subdomains"/>
    <property type="match status" value="2"/>
</dbReference>
<name>A0A0A6VBS6_9BACI</name>
<feature type="transmembrane region" description="Helical" evidence="1">
    <location>
        <begin position="963"/>
        <end position="982"/>
    </location>
</feature>
<dbReference type="SUPFAM" id="SSF82866">
    <property type="entry name" value="Multidrug efflux transporter AcrB transmembrane domain"/>
    <property type="match status" value="2"/>
</dbReference>
<feature type="transmembrane region" description="Helical" evidence="1">
    <location>
        <begin position="352"/>
        <end position="371"/>
    </location>
</feature>
<dbReference type="AlphaFoldDB" id="A0A0A6VBS6"/>
<dbReference type="InterPro" id="IPR001036">
    <property type="entry name" value="Acrflvin-R"/>
</dbReference>
<dbReference type="GO" id="GO:0042910">
    <property type="term" value="F:xenobiotic transmembrane transporter activity"/>
    <property type="evidence" value="ECO:0007669"/>
    <property type="project" value="TreeGrafter"/>
</dbReference>
<dbReference type="SUPFAM" id="SSF82693">
    <property type="entry name" value="Multidrug efflux transporter AcrB pore domain, PN1, PN2, PC1 and PC2 subdomains"/>
    <property type="match status" value="2"/>
</dbReference>
<keyword evidence="1" id="KW-1133">Transmembrane helix</keyword>
<dbReference type="InterPro" id="IPR027463">
    <property type="entry name" value="AcrB_DN_DC_subdom"/>
</dbReference>
<dbReference type="Proteomes" id="UP000030588">
    <property type="component" value="Unassembled WGS sequence"/>
</dbReference>
<proteinExistence type="predicted"/>
<dbReference type="Gene3D" id="1.20.1640.10">
    <property type="entry name" value="Multidrug efflux transporter AcrB transmembrane domain"/>
    <property type="match status" value="2"/>
</dbReference>
<feature type="transmembrane region" description="Helical" evidence="1">
    <location>
        <begin position="994"/>
        <end position="1020"/>
    </location>
</feature>
<dbReference type="EMBL" id="JRUN01000036">
    <property type="protein sequence ID" value="KHD84943.1"/>
    <property type="molecule type" value="Genomic_DNA"/>
</dbReference>
<dbReference type="PANTHER" id="PTHR32063">
    <property type="match status" value="1"/>
</dbReference>
<accession>A0A0A6VBS6</accession>
<feature type="transmembrane region" description="Helical" evidence="1">
    <location>
        <begin position="891"/>
        <end position="911"/>
    </location>
</feature>
<dbReference type="Gene3D" id="3.30.70.1440">
    <property type="entry name" value="Multidrug efflux transporter AcrB pore domain"/>
    <property type="match status" value="1"/>
</dbReference>
<sequence length="1029" mass="111604">MKHIINFCLNNKFAIWLMTLIVACAGIYAGTNMKLETIPNINTPVIMISTTYTGATPQEIEDKVTAPIEQGIKNLSGVQNVTTTSTQNNSSIQIEYDYSTDMDQAKNDIKEALDKVDLPDNVDKPTVSRVSLNDFPILSLSITDKNKSFVDLTKTIENDIVPQLQSIDGVSQVQASGQYVQEVQLAFKQDKLNALGLDENTVQQQIQASNVSVPLGLINFGKKDKSVVIDGNVKSLDHFKNLAISYTPKTQASAGSTAALSGQASKQATGIPTVKLKDIADIKVVGKHETISKTNGKDSIGITITKAADANTVDVANAVNKKIDKFEKDYNGLKVTKILDQATPIVDSVKTMLEKAIIGAIFAVIIILLFLRNFRSTIIAVISIPMSIFIAFILLKQMDITLNIMTLGAMTVAIGRVIDDSIVVIENIYRRLTNPAEKLKGKELIREATNEVFKPIMSSTIVTVIVFIPLGLVKGMVGELFMPFALTLVFSLLASLLIALTVVPMFAHSLFKNGIKLKKVENHREHGKLASFYKKVLNWSLNHKLITFGLACLLLVGSLALTPLIGASFMSDDTQKVVYATYSPDPGQTLGDVKKTAAKAEDYLLKHKGVKTVQYSIGSSAFSTQDNSAVFVVEYKDSTKNFDKEPDKVIKAMQKMSKHGTWKSQDFGSTSSNDLTMYVYGDNMDEIKPVVNKIEHIMKQNHDLKNVETSLSKTYDEYALVADQNKLSKLGLTAGQLGTGLSQAGNQQVLTTVKKDGKELNVYVQTNKESYKNINELTNTKVTTSLGNKVALKDVVSVKKTTTPNSVEKRNGKIYASVTGKITSSDVSKVTQSVKGKVDKLDVPKYIDISTGGVSEDMKDSFTKLGLAMLAAIAIVYLVLVITFGGALAPFTILFSLPFAVIGALVALYLAHETISVTAMIGALMLIGIVVTNAIVLVDRVIHKENEGLSTREALLEAGATRLRPILMTAIATIFALLPLALGYGGGGLISKGLGVTVIGGLASSTLLTLLIVPVVYEFLMKFTKKRKQ</sequence>
<keyword evidence="1" id="KW-0472">Membrane</keyword>
<feature type="transmembrane region" description="Helical" evidence="1">
    <location>
        <begin position="378"/>
        <end position="394"/>
    </location>
</feature>
<feature type="transmembrane region" description="Helical" evidence="1">
    <location>
        <begin position="545"/>
        <end position="566"/>
    </location>
</feature>
<dbReference type="PROSITE" id="PS51257">
    <property type="entry name" value="PROKAR_LIPOPROTEIN"/>
    <property type="match status" value="1"/>
</dbReference>
<organism evidence="2 3">
    <name type="scientific">Heyndrickxia ginsengihumi</name>
    <dbReference type="NCBI Taxonomy" id="363870"/>
    <lineage>
        <taxon>Bacteria</taxon>
        <taxon>Bacillati</taxon>
        <taxon>Bacillota</taxon>
        <taxon>Bacilli</taxon>
        <taxon>Bacillales</taxon>
        <taxon>Bacillaceae</taxon>
        <taxon>Heyndrickxia</taxon>
    </lineage>
</organism>
<feature type="transmembrane region" description="Helical" evidence="1">
    <location>
        <begin position="865"/>
        <end position="884"/>
    </location>
</feature>
<dbReference type="Gene3D" id="3.30.70.1430">
    <property type="entry name" value="Multidrug efflux transporter AcrB pore domain"/>
    <property type="match status" value="2"/>
</dbReference>
<dbReference type="RefSeq" id="WP_035355048.1">
    <property type="nucleotide sequence ID" value="NZ_JRUN01000036.1"/>
</dbReference>
<reference evidence="2 3" key="1">
    <citation type="submission" date="2014-10" db="EMBL/GenBank/DDBJ databases">
        <title>Draft genome of phytase producing Bacillus ginsengihumi strain M2.11.</title>
        <authorList>
            <person name="Toymentseva A."/>
            <person name="Boulygina E.A."/>
            <person name="Kazakov S.V."/>
            <person name="Kayumov I."/>
            <person name="Suleimanova A.D."/>
            <person name="Mardanova A.M."/>
            <person name="Maria S.N."/>
            <person name="Sergey M.Y."/>
            <person name="Sharipova M.R."/>
        </authorList>
    </citation>
    <scope>NUCLEOTIDE SEQUENCE [LARGE SCALE GENOMIC DNA]</scope>
    <source>
        <strain evidence="2 3">M2.11</strain>
    </source>
</reference>
<comment type="caution">
    <text evidence="2">The sequence shown here is derived from an EMBL/GenBank/DDBJ whole genome shotgun (WGS) entry which is preliminary data.</text>
</comment>
<protein>
    <submittedName>
        <fullName evidence="2">Swarming motility protein SwrC</fullName>
    </submittedName>
</protein>
<evidence type="ECO:0000256" key="1">
    <source>
        <dbReference type="SAM" id="Phobius"/>
    </source>
</evidence>
<evidence type="ECO:0000313" key="3">
    <source>
        <dbReference type="Proteomes" id="UP000030588"/>
    </source>
</evidence>
<dbReference type="PRINTS" id="PR00702">
    <property type="entry name" value="ACRIFLAVINRP"/>
</dbReference>
<dbReference type="Pfam" id="PF00873">
    <property type="entry name" value="ACR_tran"/>
    <property type="match status" value="1"/>
</dbReference>
<dbReference type="OrthoDB" id="9757876at2"/>
<dbReference type="PANTHER" id="PTHR32063:SF0">
    <property type="entry name" value="SWARMING MOTILITY PROTEIN SWRC"/>
    <property type="match status" value="1"/>
</dbReference>
<dbReference type="STRING" id="363870.NG54_12085"/>
<dbReference type="GO" id="GO:0005886">
    <property type="term" value="C:plasma membrane"/>
    <property type="evidence" value="ECO:0007669"/>
    <property type="project" value="TreeGrafter"/>
</dbReference>
<feature type="transmembrane region" description="Helical" evidence="1">
    <location>
        <begin position="452"/>
        <end position="472"/>
    </location>
</feature>
<keyword evidence="1" id="KW-0812">Transmembrane</keyword>
<feature type="transmembrane region" description="Helical" evidence="1">
    <location>
        <begin position="400"/>
        <end position="418"/>
    </location>
</feature>
<dbReference type="Gene3D" id="3.30.2090.10">
    <property type="entry name" value="Multidrug efflux transporter AcrB TolC docking domain, DN and DC subdomains"/>
    <property type="match status" value="2"/>
</dbReference>
<feature type="transmembrane region" description="Helical" evidence="1">
    <location>
        <begin position="917"/>
        <end position="942"/>
    </location>
</feature>
<feature type="transmembrane region" description="Helical" evidence="1">
    <location>
        <begin position="484"/>
        <end position="507"/>
    </location>
</feature>
<dbReference type="Gene3D" id="3.30.70.1320">
    <property type="entry name" value="Multidrug efflux transporter AcrB pore domain like"/>
    <property type="match status" value="1"/>
</dbReference>
<gene>
    <name evidence="2" type="ORF">NG54_12085</name>
</gene>
<evidence type="ECO:0000313" key="2">
    <source>
        <dbReference type="EMBL" id="KHD84943.1"/>
    </source>
</evidence>